<dbReference type="EMBL" id="VWOX01000002">
    <property type="protein sequence ID" value="KAA5545973.1"/>
    <property type="molecule type" value="Genomic_DNA"/>
</dbReference>
<organism evidence="2 3">
    <name type="scientific">Roseiconus nitratireducens</name>
    <dbReference type="NCBI Taxonomy" id="2605748"/>
    <lineage>
        <taxon>Bacteria</taxon>
        <taxon>Pseudomonadati</taxon>
        <taxon>Planctomycetota</taxon>
        <taxon>Planctomycetia</taxon>
        <taxon>Pirellulales</taxon>
        <taxon>Pirellulaceae</taxon>
        <taxon>Roseiconus</taxon>
    </lineage>
</organism>
<dbReference type="GO" id="GO:0016829">
    <property type="term" value="F:lyase activity"/>
    <property type="evidence" value="ECO:0007669"/>
    <property type="project" value="UniProtKB-KW"/>
</dbReference>
<feature type="region of interest" description="Disordered" evidence="1">
    <location>
        <begin position="406"/>
        <end position="428"/>
    </location>
</feature>
<dbReference type="RefSeq" id="WP_150074908.1">
    <property type="nucleotide sequence ID" value="NZ_VWOX01000002.1"/>
</dbReference>
<dbReference type="AlphaFoldDB" id="A0A5M6DF15"/>
<accession>A0A5M6DF15</accession>
<keyword evidence="2" id="KW-0456">Lyase</keyword>
<evidence type="ECO:0000313" key="2">
    <source>
        <dbReference type="EMBL" id="KAA5545973.1"/>
    </source>
</evidence>
<dbReference type="Pfam" id="PF09492">
    <property type="entry name" value="Pec_lyase"/>
    <property type="match status" value="1"/>
</dbReference>
<proteinExistence type="predicted"/>
<dbReference type="InterPro" id="IPR012669">
    <property type="entry name" value="Pectate_lyase"/>
</dbReference>
<dbReference type="SUPFAM" id="SSF81853">
    <property type="entry name" value="Family 10 polysaccharide lyase"/>
    <property type="match status" value="1"/>
</dbReference>
<evidence type="ECO:0000313" key="3">
    <source>
        <dbReference type="Proteomes" id="UP000324479"/>
    </source>
</evidence>
<protein>
    <submittedName>
        <fullName evidence="2">Pectic acid lyase</fullName>
    </submittedName>
</protein>
<keyword evidence="3" id="KW-1185">Reference proteome</keyword>
<comment type="caution">
    <text evidence="2">The sequence shown here is derived from an EMBL/GenBank/DDBJ whole genome shotgun (WGS) entry which is preliminary data.</text>
</comment>
<gene>
    <name evidence="2" type="ORF">FYK55_03405</name>
</gene>
<name>A0A5M6DF15_9BACT</name>
<feature type="region of interest" description="Disordered" evidence="1">
    <location>
        <begin position="139"/>
        <end position="158"/>
    </location>
</feature>
<feature type="compositionally biased region" description="Basic and acidic residues" evidence="1">
    <location>
        <begin position="148"/>
        <end position="158"/>
    </location>
</feature>
<dbReference type="Gene3D" id="1.50.10.20">
    <property type="match status" value="1"/>
</dbReference>
<evidence type="ECO:0000256" key="1">
    <source>
        <dbReference type="SAM" id="MobiDB-lite"/>
    </source>
</evidence>
<reference evidence="2 3" key="1">
    <citation type="submission" date="2019-08" db="EMBL/GenBank/DDBJ databases">
        <authorList>
            <person name="Dhanesh K."/>
            <person name="Kumar G."/>
            <person name="Sasikala C."/>
            <person name="Venkata Ramana C."/>
        </authorList>
    </citation>
    <scope>NUCLEOTIDE SEQUENCE [LARGE SCALE GENOMIC DNA]</scope>
    <source>
        <strain evidence="2 3">JC645</strain>
    </source>
</reference>
<sequence length="479" mass="54374">MPTPSVFRFTLLGLISLSAVGGARQAAADLPQDALAAAKKATRFLTEKVSTHGGYLWRYSADLSRREGEGVVEMETIWVQPPGTPSIGEAFVRLYEATGDDQFLQAARDAAEALRQGQMRSGGWQAMVEFDPQRRAKWAYRVDPPNSKQKDQSSLDDDKTQSAIRFIVQLDRALEFQDAQVHQTAMDALSGLIEKGQYPNGGFPQVWQDERLPQANQPPRAASFPETWSRTYQGHNEYWRRCTLNDNLAGDVMETLFLAEDVYGDPKYRAAALKLADWLLLAQMPEPQPAWAQQYSFDMQPIWARKFEPPAITTSESFDVINTLMTVYERTGDKKYLAPLPKAIQYLKRCELPDGQVARFYELETNRPLYFDREYQLTYDDGDLPTHYGFKLSSKADKLETRYQKLAEQPAPAKATSKQSKKPRDRDVQRVIEALDDRGAWLSKDGLRYHKTPGPTIDMADVRKNLNLLADYLAHSSDR</sequence>
<dbReference type="Proteomes" id="UP000324479">
    <property type="component" value="Unassembled WGS sequence"/>
</dbReference>